<sequence>MIRHGAFSKTKASYHQEQGDKFSASSCGIEAYETDIILKQESTAKTLEVPVDPFCETLGKGETGSALIRWEAGTLETGGEPIWVDSCSIAKTFEVRCSSSAI</sequence>
<evidence type="ECO:0000313" key="1">
    <source>
        <dbReference type="EMBL" id="PAV14905.1"/>
    </source>
</evidence>
<comment type="caution">
    <text evidence="1">The sequence shown here is derived from an EMBL/GenBank/DDBJ whole genome shotgun (WGS) entry which is preliminary data.</text>
</comment>
<accession>A0A286U5Q8</accession>
<reference evidence="1 2" key="1">
    <citation type="journal article" date="2017" name="Mol. Ecol.">
        <title>Comparative and population genomic landscape of Phellinus noxius: A hypervariable fungus causing root rot in trees.</title>
        <authorList>
            <person name="Chung C.L."/>
            <person name="Lee T.J."/>
            <person name="Akiba M."/>
            <person name="Lee H.H."/>
            <person name="Kuo T.H."/>
            <person name="Liu D."/>
            <person name="Ke H.M."/>
            <person name="Yokoi T."/>
            <person name="Roa M.B."/>
            <person name="Lu M.J."/>
            <person name="Chang Y.Y."/>
            <person name="Ann P.J."/>
            <person name="Tsai J.N."/>
            <person name="Chen C.Y."/>
            <person name="Tzean S.S."/>
            <person name="Ota Y."/>
            <person name="Hattori T."/>
            <person name="Sahashi N."/>
            <person name="Liou R.F."/>
            <person name="Kikuchi T."/>
            <person name="Tsai I.J."/>
        </authorList>
    </citation>
    <scope>NUCLEOTIDE SEQUENCE [LARGE SCALE GENOMIC DNA]</scope>
    <source>
        <strain evidence="1 2">FFPRI411160</strain>
    </source>
</reference>
<dbReference type="InParanoid" id="A0A286U5Q8"/>
<proteinExistence type="predicted"/>
<dbReference type="Proteomes" id="UP000217199">
    <property type="component" value="Unassembled WGS sequence"/>
</dbReference>
<dbReference type="EMBL" id="NBII01000011">
    <property type="protein sequence ID" value="PAV14905.1"/>
    <property type="molecule type" value="Genomic_DNA"/>
</dbReference>
<dbReference type="AlphaFoldDB" id="A0A286U5Q8"/>
<gene>
    <name evidence="1" type="ORF">PNOK_0945800</name>
</gene>
<evidence type="ECO:0000313" key="2">
    <source>
        <dbReference type="Proteomes" id="UP000217199"/>
    </source>
</evidence>
<name>A0A286U5Q8_9AGAM</name>
<keyword evidence="2" id="KW-1185">Reference proteome</keyword>
<protein>
    <submittedName>
        <fullName evidence="1">Uncharacterized protein</fullName>
    </submittedName>
</protein>
<organism evidence="1 2">
    <name type="scientific">Pyrrhoderma noxium</name>
    <dbReference type="NCBI Taxonomy" id="2282107"/>
    <lineage>
        <taxon>Eukaryota</taxon>
        <taxon>Fungi</taxon>
        <taxon>Dikarya</taxon>
        <taxon>Basidiomycota</taxon>
        <taxon>Agaricomycotina</taxon>
        <taxon>Agaricomycetes</taxon>
        <taxon>Hymenochaetales</taxon>
        <taxon>Hymenochaetaceae</taxon>
        <taxon>Pyrrhoderma</taxon>
    </lineage>
</organism>